<evidence type="ECO:0000313" key="3">
    <source>
        <dbReference type="EMBL" id="SDF47759.1"/>
    </source>
</evidence>
<dbReference type="EMBL" id="FNBI01000003">
    <property type="protein sequence ID" value="SDF47759.1"/>
    <property type="molecule type" value="Genomic_DNA"/>
</dbReference>
<reference evidence="2 5" key="2">
    <citation type="submission" date="2019-12" db="EMBL/GenBank/DDBJ databases">
        <authorList>
            <person name="Zheng J."/>
        </authorList>
    </citation>
    <scope>NUCLEOTIDE SEQUENCE [LARGE SCALE GENOMIC DNA]</scope>
    <source>
        <strain evidence="2 5">DSM 27347</strain>
    </source>
</reference>
<dbReference type="OrthoDB" id="9799456at2"/>
<keyword evidence="1" id="KW-0812">Transmembrane</keyword>
<dbReference type="AlphaFoldDB" id="A0A1G7LFM8"/>
<evidence type="ECO:0000313" key="2">
    <source>
        <dbReference type="EMBL" id="MWC43365.1"/>
    </source>
</evidence>
<organism evidence="3 4">
    <name type="scientific">Sphingomonas carotinifaciens</name>
    <dbReference type="NCBI Taxonomy" id="1166323"/>
    <lineage>
        <taxon>Bacteria</taxon>
        <taxon>Pseudomonadati</taxon>
        <taxon>Pseudomonadota</taxon>
        <taxon>Alphaproteobacteria</taxon>
        <taxon>Sphingomonadales</taxon>
        <taxon>Sphingomonadaceae</taxon>
        <taxon>Sphingomonas</taxon>
    </lineage>
</organism>
<dbReference type="InterPro" id="IPR009325">
    <property type="entry name" value="DUF983"/>
</dbReference>
<dbReference type="EMBL" id="WSUT01000005">
    <property type="protein sequence ID" value="MWC43365.1"/>
    <property type="molecule type" value="Genomic_DNA"/>
</dbReference>
<keyword evidence="4" id="KW-1185">Reference proteome</keyword>
<dbReference type="Proteomes" id="UP000436801">
    <property type="component" value="Unassembled WGS sequence"/>
</dbReference>
<name>A0A1G7LFM8_9SPHN</name>
<evidence type="ECO:0000313" key="5">
    <source>
        <dbReference type="Proteomes" id="UP000436801"/>
    </source>
</evidence>
<sequence>MSGVAGARPSTVADDVERPGPSLGAVGLKGLCPRCGAPTLFAGWARFADRCGQCGLDYEQFNVGDGPAAFLTLIIGTIITALAIALELTVHPPLWLHMLIWVPVTAAGVLYALRLAKGALLAAEYRNAAKEGRIRQDAS</sequence>
<keyword evidence="1" id="KW-1133">Transmembrane helix</keyword>
<proteinExistence type="predicted"/>
<feature type="transmembrane region" description="Helical" evidence="1">
    <location>
        <begin position="94"/>
        <end position="113"/>
    </location>
</feature>
<dbReference type="Pfam" id="PF06170">
    <property type="entry name" value="DUF983"/>
    <property type="match status" value="1"/>
</dbReference>
<evidence type="ECO:0000256" key="1">
    <source>
        <dbReference type="SAM" id="Phobius"/>
    </source>
</evidence>
<protein>
    <submittedName>
        <fullName evidence="2">DUF983 domain-containing protein</fullName>
    </submittedName>
</protein>
<gene>
    <name evidence="2" type="ORF">GQR91_06810</name>
    <name evidence="3" type="ORF">SAMN05216557_103461</name>
</gene>
<dbReference type="Proteomes" id="UP000323502">
    <property type="component" value="Unassembled WGS sequence"/>
</dbReference>
<keyword evidence="1" id="KW-0472">Membrane</keyword>
<feature type="transmembrane region" description="Helical" evidence="1">
    <location>
        <begin position="68"/>
        <end position="88"/>
    </location>
</feature>
<reference evidence="3 4" key="1">
    <citation type="submission" date="2016-10" db="EMBL/GenBank/DDBJ databases">
        <authorList>
            <person name="Varghese N."/>
            <person name="Submissions S."/>
        </authorList>
    </citation>
    <scope>NUCLEOTIDE SEQUENCE [LARGE SCALE GENOMIC DNA]</scope>
    <source>
        <strain evidence="3 4">S7-754</strain>
    </source>
</reference>
<accession>A0A1G7LFM8</accession>
<evidence type="ECO:0000313" key="4">
    <source>
        <dbReference type="Proteomes" id="UP000323502"/>
    </source>
</evidence>
<dbReference type="RefSeq" id="WP_149682322.1">
    <property type="nucleotide sequence ID" value="NZ_FNBI01000003.1"/>
</dbReference>